<sequence length="79" mass="8840">MANEEARCAHLMGQLYSLRNVLRRIIAQLDADAKKALISSISDDIVILQQQVEGLDDDKSRAFVTGALEENRRVALLMK</sequence>
<evidence type="ECO:0008006" key="3">
    <source>
        <dbReference type="Google" id="ProtNLM"/>
    </source>
</evidence>
<comment type="caution">
    <text evidence="1">The sequence shown here is derived from an EMBL/GenBank/DDBJ whole genome shotgun (WGS) entry which is preliminary data.</text>
</comment>
<evidence type="ECO:0000313" key="2">
    <source>
        <dbReference type="Proteomes" id="UP000216188"/>
    </source>
</evidence>
<gene>
    <name evidence="1" type="ORF">CEV34_3651</name>
</gene>
<dbReference type="EMBL" id="NNRM01000039">
    <property type="protein sequence ID" value="OYR23647.1"/>
    <property type="molecule type" value="Genomic_DNA"/>
</dbReference>
<reference evidence="1 2" key="1">
    <citation type="submission" date="2017-07" db="EMBL/GenBank/DDBJ databases">
        <title>Phylogenetic study on the rhizospheric bacterium Ochrobactrum sp. A44.</title>
        <authorList>
            <person name="Krzyzanowska D.M."/>
            <person name="Ossowicki A."/>
            <person name="Rajewska M."/>
            <person name="Maciag T."/>
            <person name="Kaczynski Z."/>
            <person name="Czerwicka M."/>
            <person name="Jafra S."/>
        </authorList>
    </citation>
    <scope>NUCLEOTIDE SEQUENCE [LARGE SCALE GENOMIC DNA]</scope>
    <source>
        <strain evidence="1 2">CCUG 30717</strain>
    </source>
</reference>
<protein>
    <recommendedName>
        <fullName evidence="3">Cytoplasmic protein</fullName>
    </recommendedName>
</protein>
<name>A0A256G937_9HYPH</name>
<dbReference type="AlphaFoldDB" id="A0A256G937"/>
<dbReference type="Proteomes" id="UP000216188">
    <property type="component" value="Unassembled WGS sequence"/>
</dbReference>
<dbReference type="STRING" id="419475.A8A54_21955"/>
<organism evidence="1 2">
    <name type="scientific">Brucella pseudogrignonensis</name>
    <dbReference type="NCBI Taxonomy" id="419475"/>
    <lineage>
        <taxon>Bacteria</taxon>
        <taxon>Pseudomonadati</taxon>
        <taxon>Pseudomonadota</taxon>
        <taxon>Alphaproteobacteria</taxon>
        <taxon>Hyphomicrobiales</taxon>
        <taxon>Brucellaceae</taxon>
        <taxon>Brucella/Ochrobactrum group</taxon>
        <taxon>Brucella</taxon>
    </lineage>
</organism>
<keyword evidence="2" id="KW-1185">Reference proteome</keyword>
<dbReference type="RefSeq" id="WP_143853417.1">
    <property type="nucleotide sequence ID" value="NZ_JBHEEM010000005.1"/>
</dbReference>
<accession>A0A256G937</accession>
<evidence type="ECO:0000313" key="1">
    <source>
        <dbReference type="EMBL" id="OYR23647.1"/>
    </source>
</evidence>
<proteinExistence type="predicted"/>